<accession>A0A6M3XT70</accession>
<organism evidence="5">
    <name type="scientific">viral metagenome</name>
    <dbReference type="NCBI Taxonomy" id="1070528"/>
    <lineage>
        <taxon>unclassified sequences</taxon>
        <taxon>metagenomes</taxon>
        <taxon>organismal metagenomes</taxon>
    </lineage>
</organism>
<dbReference type="Gene3D" id="3.30.420.240">
    <property type="match status" value="1"/>
</dbReference>
<keyword evidence="1" id="KW-1188">Viral release from host cell</keyword>
<dbReference type="EMBL" id="MT144792">
    <property type="protein sequence ID" value="QJH99485.1"/>
    <property type="molecule type" value="Genomic_DNA"/>
</dbReference>
<sequence length="488" mass="54142">MRLPTLREIDDELVRRDFAEFIKRFWGQVEQSMPLVWTWHFQVLADHFQAITDGKIARIVVNIPPGHGKSIISAVLWPAWEWLTRPGLRSLFGSYAYGLAERDSIRCRELIRSEEYRRLIPRKGSKPSWALKPLPDRLDEFHNTAGGFRQVYSSGGKATGLRGHKVVMDDPINVADANSTGALREAIRIWDQSLSSRFVDPRAVQRVLIMQRLNVGDLAGHCLNVGGYDHLSLPSEARPLHKCCCPEGTACSQRGGTSIGFVDPRDPGQLLNPVVSTADVIAQARRDLGSFGYAGQHDQMPTPLEGGLVRRENFGAYAQLPGTHGDWAQSWDLKGSASKLAGTSYCCGWVLFRPRGSANVYVVDRFRDRVGIVGAIGGIRRFSTLYPTATIRVENKALGPAAIEMLHDEIPGVVADDPDGSKVQRFVACQPMIEAGNVLVPEMAPWLDEFMDEITAFPNGLNDDQVDALTQQLLHWRAKPGGGKPWWT</sequence>
<dbReference type="Pfam" id="PF17289">
    <property type="entry name" value="Terminase_6C"/>
    <property type="match status" value="1"/>
</dbReference>
<dbReference type="InterPro" id="IPR035421">
    <property type="entry name" value="Terminase_6C"/>
</dbReference>
<dbReference type="EMBL" id="MT142532">
    <property type="protein sequence ID" value="QJA84615.1"/>
    <property type="molecule type" value="Genomic_DNA"/>
</dbReference>
<dbReference type="NCBIfam" id="TIGR01630">
    <property type="entry name" value="psiM2_ORF9"/>
    <property type="match status" value="1"/>
</dbReference>
<feature type="domain" description="Terminase large subunit gp17-like C-terminal" evidence="2">
    <location>
        <begin position="336"/>
        <end position="474"/>
    </location>
</feature>
<name>A0A6M3XT70_9ZZZZ</name>
<proteinExistence type="predicted"/>
<dbReference type="InterPro" id="IPR006517">
    <property type="entry name" value="Phage_terminase_lsu-like_C"/>
</dbReference>
<protein>
    <submittedName>
        <fullName evidence="5">Putative terminase</fullName>
    </submittedName>
</protein>
<gene>
    <name evidence="4" type="ORF">MM415A00178_0025</name>
    <name evidence="3" type="ORF">MM415B00368_0025</name>
    <name evidence="5" type="ORF">TM448B01602_0002</name>
</gene>
<reference evidence="5" key="1">
    <citation type="submission" date="2020-03" db="EMBL/GenBank/DDBJ databases">
        <title>The deep terrestrial virosphere.</title>
        <authorList>
            <person name="Holmfeldt K."/>
            <person name="Nilsson E."/>
            <person name="Simone D."/>
            <person name="Lopez-Fernandez M."/>
            <person name="Wu X."/>
            <person name="de Brujin I."/>
            <person name="Lundin D."/>
            <person name="Andersson A."/>
            <person name="Bertilsson S."/>
            <person name="Dopson M."/>
        </authorList>
    </citation>
    <scope>NUCLEOTIDE SEQUENCE</scope>
    <source>
        <strain evidence="4">MM415A00178</strain>
        <strain evidence="3">MM415B00368</strain>
        <strain evidence="5">TM448B01602</strain>
    </source>
</reference>
<evidence type="ECO:0000256" key="1">
    <source>
        <dbReference type="ARBA" id="ARBA00022612"/>
    </source>
</evidence>
<evidence type="ECO:0000313" key="3">
    <source>
        <dbReference type="EMBL" id="QJA65990.1"/>
    </source>
</evidence>
<dbReference type="EMBL" id="MT141547">
    <property type="protein sequence ID" value="QJA65990.1"/>
    <property type="molecule type" value="Genomic_DNA"/>
</dbReference>
<dbReference type="AlphaFoldDB" id="A0A6M3XT70"/>
<evidence type="ECO:0000259" key="2">
    <source>
        <dbReference type="Pfam" id="PF17289"/>
    </source>
</evidence>
<evidence type="ECO:0000313" key="5">
    <source>
        <dbReference type="EMBL" id="QJH99485.1"/>
    </source>
</evidence>
<evidence type="ECO:0000313" key="4">
    <source>
        <dbReference type="EMBL" id="QJA84615.1"/>
    </source>
</evidence>